<evidence type="ECO:0000313" key="10">
    <source>
        <dbReference type="Proteomes" id="UP000807306"/>
    </source>
</evidence>
<feature type="region of interest" description="Disordered" evidence="7">
    <location>
        <begin position="818"/>
        <end position="841"/>
    </location>
</feature>
<dbReference type="EMBL" id="MU157845">
    <property type="protein sequence ID" value="KAF9529624.1"/>
    <property type="molecule type" value="Genomic_DNA"/>
</dbReference>
<comment type="similarity">
    <text evidence="1">Belongs to the peptidase C2 family.</text>
</comment>
<feature type="region of interest" description="Disordered" evidence="7">
    <location>
        <begin position="1"/>
        <end position="253"/>
    </location>
</feature>
<dbReference type="Gene3D" id="3.90.70.10">
    <property type="entry name" value="Cysteine proteinases"/>
    <property type="match status" value="1"/>
</dbReference>
<accession>A0A9P6JRD5</accession>
<evidence type="ECO:0000256" key="3">
    <source>
        <dbReference type="ARBA" id="ARBA00022801"/>
    </source>
</evidence>
<evidence type="ECO:0000256" key="2">
    <source>
        <dbReference type="ARBA" id="ARBA00022670"/>
    </source>
</evidence>
<evidence type="ECO:0000256" key="4">
    <source>
        <dbReference type="ARBA" id="ARBA00022807"/>
    </source>
</evidence>
<feature type="region of interest" description="Disordered" evidence="7">
    <location>
        <begin position="297"/>
        <end position="355"/>
    </location>
</feature>
<feature type="compositionally biased region" description="Polar residues" evidence="7">
    <location>
        <begin position="15"/>
        <end position="29"/>
    </location>
</feature>
<comment type="caution">
    <text evidence="9">The sequence shown here is derived from an EMBL/GenBank/DDBJ whole genome shotgun (WGS) entry which is preliminary data.</text>
</comment>
<gene>
    <name evidence="9" type="ORF">CPB83DRAFT_260499</name>
</gene>
<dbReference type="CDD" id="cd00044">
    <property type="entry name" value="CysPc"/>
    <property type="match status" value="1"/>
</dbReference>
<name>A0A9P6JRD5_9AGAR</name>
<feature type="compositionally biased region" description="Acidic residues" evidence="7">
    <location>
        <begin position="302"/>
        <end position="318"/>
    </location>
</feature>
<feature type="active site" evidence="5 6">
    <location>
        <position position="390"/>
    </location>
</feature>
<feature type="compositionally biased region" description="Acidic residues" evidence="7">
    <location>
        <begin position="332"/>
        <end position="355"/>
    </location>
</feature>
<evidence type="ECO:0000256" key="7">
    <source>
        <dbReference type="SAM" id="MobiDB-lite"/>
    </source>
</evidence>
<dbReference type="InterPro" id="IPR000169">
    <property type="entry name" value="Pept_cys_AS"/>
</dbReference>
<keyword evidence="10" id="KW-1185">Reference proteome</keyword>
<dbReference type="AlphaFoldDB" id="A0A9P6JRD5"/>
<dbReference type="PROSITE" id="PS00139">
    <property type="entry name" value="THIOL_PROTEASE_CYS"/>
    <property type="match status" value="1"/>
</dbReference>
<feature type="compositionally biased region" description="Low complexity" evidence="7">
    <location>
        <begin position="940"/>
        <end position="952"/>
    </location>
</feature>
<dbReference type="PANTHER" id="PTHR10183:SF379">
    <property type="entry name" value="CALPAIN-5"/>
    <property type="match status" value="1"/>
</dbReference>
<keyword evidence="4 6" id="KW-0788">Thiol protease</keyword>
<evidence type="ECO:0000256" key="1">
    <source>
        <dbReference type="ARBA" id="ARBA00007623"/>
    </source>
</evidence>
<dbReference type="InterPro" id="IPR022684">
    <property type="entry name" value="Calpain_cysteine_protease"/>
</dbReference>
<dbReference type="GO" id="GO:0006508">
    <property type="term" value="P:proteolysis"/>
    <property type="evidence" value="ECO:0007669"/>
    <property type="project" value="UniProtKB-KW"/>
</dbReference>
<dbReference type="SMART" id="SM00230">
    <property type="entry name" value="CysPc"/>
    <property type="match status" value="1"/>
</dbReference>
<feature type="domain" description="Calpain catalytic" evidence="8">
    <location>
        <begin position="361"/>
        <end position="652"/>
    </location>
</feature>
<dbReference type="SUPFAM" id="SSF54001">
    <property type="entry name" value="Cysteine proteinases"/>
    <property type="match status" value="1"/>
</dbReference>
<evidence type="ECO:0000313" key="9">
    <source>
        <dbReference type="EMBL" id="KAF9529624.1"/>
    </source>
</evidence>
<dbReference type="OrthoDB" id="424753at2759"/>
<evidence type="ECO:0000256" key="5">
    <source>
        <dbReference type="PIRSR" id="PIRSR622684-1"/>
    </source>
</evidence>
<feature type="compositionally biased region" description="Acidic residues" evidence="7">
    <location>
        <begin position="80"/>
        <end position="127"/>
    </location>
</feature>
<keyword evidence="3 6" id="KW-0378">Hydrolase</keyword>
<dbReference type="InterPro" id="IPR038765">
    <property type="entry name" value="Papain-like_cys_pep_sf"/>
</dbReference>
<dbReference type="PANTHER" id="PTHR10183">
    <property type="entry name" value="CALPAIN"/>
    <property type="match status" value="1"/>
</dbReference>
<feature type="active site" evidence="5 6">
    <location>
        <position position="573"/>
    </location>
</feature>
<feature type="compositionally biased region" description="Basic residues" evidence="7">
    <location>
        <begin position="163"/>
        <end position="185"/>
    </location>
</feature>
<reference evidence="9" key="1">
    <citation type="submission" date="2020-11" db="EMBL/GenBank/DDBJ databases">
        <authorList>
            <consortium name="DOE Joint Genome Institute"/>
            <person name="Ahrendt S."/>
            <person name="Riley R."/>
            <person name="Andreopoulos W."/>
            <person name="Labutti K."/>
            <person name="Pangilinan J."/>
            <person name="Ruiz-Duenas F.J."/>
            <person name="Barrasa J.M."/>
            <person name="Sanchez-Garcia M."/>
            <person name="Camarero S."/>
            <person name="Miyauchi S."/>
            <person name="Serrano A."/>
            <person name="Linde D."/>
            <person name="Babiker R."/>
            <person name="Drula E."/>
            <person name="Ayuso-Fernandez I."/>
            <person name="Pacheco R."/>
            <person name="Padilla G."/>
            <person name="Ferreira P."/>
            <person name="Barriuso J."/>
            <person name="Kellner H."/>
            <person name="Castanera R."/>
            <person name="Alfaro M."/>
            <person name="Ramirez L."/>
            <person name="Pisabarro A.G."/>
            <person name="Kuo A."/>
            <person name="Tritt A."/>
            <person name="Lipzen A."/>
            <person name="He G."/>
            <person name="Yan M."/>
            <person name="Ng V."/>
            <person name="Cullen D."/>
            <person name="Martin F."/>
            <person name="Rosso M.-N."/>
            <person name="Henrissat B."/>
            <person name="Hibbett D."/>
            <person name="Martinez A.T."/>
            <person name="Grigoriev I.V."/>
        </authorList>
    </citation>
    <scope>NUCLEOTIDE SEQUENCE</scope>
    <source>
        <strain evidence="9">CBS 506.95</strain>
    </source>
</reference>
<sequence length="1009" mass="113230">MTKHTKPWQKAKGQNPATSSGSKGRTLSQFKIPDRYQSSVAFSEPEDDDESFGVEVEGQPSSGSISNEEELGEAEGAYEQIEEVEDDDGDDAYEDIEDSEEEEGEGMEDVVDDDDDDDFETEDEDREDNNGPTGAGEHGFVTEDEETERQTTKQAVLSVARLSSKKQHKHTSKKSAPLQRRHSRKQEHTSTDSDEDFEEDVRHDPAIYKLIEGDDSSGEWSTDEDEDEDEDYVDTRPSRAPFEDQVSVRLSDEQEEAIRICQAKVKKIVKACRAGNRKFRDIEFDLLNDKHRTYYGLLPMDSDSDSDDEEPDDEDDDSKDSTSDVSDTSASSEEDEDEDSSNGEEDDLTSDAESDGLPDVRRVTEIFDKPKFFTDVPGSNDVMQGTLGDCWFLSALAATSTVPGLIEKCCVARDEEVGVYGFIFQRDGRWVSVVVDDQLFWGLPKFEELSRAEQELYHDDKDLYNTLNRKTGKGLHMSQSGQTGETWVPLIEKAFAKLHGDYKSLEGGWTGEAIEDLTGGVTTTINTADILDIDRFWKEDLCLVNTRQRLFAVGYFLAPNEPGTTASGLVPGHAYSVLRVQECRGKRFLVLRNPWGKFEWTGPWSDGSKEWTGEWIGVLKELGHSLGDDGAFVMEYKDFLSHWETIQSTTLFDSSWILSSHWVHVPSRPPIHQWTFGDVIFNFILPKACKTYIVLSQLDARYFRLVEGNATWNLEFAVYKRGDSEPMGTSYSGQFFDRSGTCSLDLDEGEYLVFPRVDRFDNKPSGFMKDCIEYFDKRKLSRAFSERTIARAMASNYDLGSKLHHLPQTLYEAIDDDLSGSEDSECDEEDANAGSEDDDDRLLEEDVLEVRTTTTTTTTQVVEETVATNPSTSAFVPSTRMGTQPTSIPLPETVTAALDVEDAPSKGYIIVLDSEKDLIGQPIRFGPWTEREIEDEENADTTSDAGDGTTEDNTTVDGEIEGQCKGDRSEGLLLEDITGDDEDTKPLWLGLKVYMQFEDTLDTTTDVQL</sequence>
<evidence type="ECO:0000259" key="8">
    <source>
        <dbReference type="PROSITE" id="PS50203"/>
    </source>
</evidence>
<dbReference type="PRINTS" id="PR00704">
    <property type="entry name" value="CALPAIN"/>
</dbReference>
<keyword evidence="2 6" id="KW-0645">Protease</keyword>
<protein>
    <recommendedName>
        <fullName evidence="8">Calpain catalytic domain-containing protein</fullName>
    </recommendedName>
</protein>
<evidence type="ECO:0000256" key="6">
    <source>
        <dbReference type="PROSITE-ProRule" id="PRU00239"/>
    </source>
</evidence>
<dbReference type="PROSITE" id="PS50203">
    <property type="entry name" value="CALPAIN_CAT"/>
    <property type="match status" value="1"/>
</dbReference>
<dbReference type="GO" id="GO:0004198">
    <property type="term" value="F:calcium-dependent cysteine-type endopeptidase activity"/>
    <property type="evidence" value="ECO:0007669"/>
    <property type="project" value="InterPro"/>
</dbReference>
<dbReference type="InterPro" id="IPR001300">
    <property type="entry name" value="Peptidase_C2_calpain_cat"/>
</dbReference>
<feature type="compositionally biased region" description="Acidic residues" evidence="7">
    <location>
        <begin position="213"/>
        <end position="232"/>
    </location>
</feature>
<organism evidence="9 10">
    <name type="scientific">Crepidotus variabilis</name>
    <dbReference type="NCBI Taxonomy" id="179855"/>
    <lineage>
        <taxon>Eukaryota</taxon>
        <taxon>Fungi</taxon>
        <taxon>Dikarya</taxon>
        <taxon>Basidiomycota</taxon>
        <taxon>Agaricomycotina</taxon>
        <taxon>Agaricomycetes</taxon>
        <taxon>Agaricomycetidae</taxon>
        <taxon>Agaricales</taxon>
        <taxon>Agaricineae</taxon>
        <taxon>Crepidotaceae</taxon>
        <taxon>Crepidotus</taxon>
    </lineage>
</organism>
<dbReference type="Proteomes" id="UP000807306">
    <property type="component" value="Unassembled WGS sequence"/>
</dbReference>
<proteinExistence type="inferred from homology"/>
<feature type="region of interest" description="Disordered" evidence="7">
    <location>
        <begin position="932"/>
        <end position="980"/>
    </location>
</feature>
<feature type="active site" evidence="5 6">
    <location>
        <position position="593"/>
    </location>
</feature>
<dbReference type="Pfam" id="PF00648">
    <property type="entry name" value="Peptidase_C2"/>
    <property type="match status" value="1"/>
</dbReference>